<dbReference type="EMBL" id="QOUI01000009">
    <property type="protein sequence ID" value="RCK68748.1"/>
    <property type="molecule type" value="Genomic_DNA"/>
</dbReference>
<reference evidence="2 3" key="1">
    <citation type="submission" date="2018-07" db="EMBL/GenBank/DDBJ databases">
        <title>Desertimonas flava gen. nov. sp. nov.</title>
        <authorList>
            <person name="Liu S."/>
        </authorList>
    </citation>
    <scope>NUCLEOTIDE SEQUENCE [LARGE SCALE GENOMIC DNA]</scope>
    <source>
        <strain evidence="2 3">16Sb5-5</strain>
    </source>
</reference>
<evidence type="ECO:0000313" key="2">
    <source>
        <dbReference type="EMBL" id="RCK68748.1"/>
    </source>
</evidence>
<dbReference type="Proteomes" id="UP000252770">
    <property type="component" value="Unassembled WGS sequence"/>
</dbReference>
<evidence type="ECO:0000259" key="1">
    <source>
        <dbReference type="Pfam" id="PF01636"/>
    </source>
</evidence>
<sequence length="122" mass="12842">MVVAGRFPTWAALPVRSLPSDGTVNLLLRVGEEVVARFPLQPAPLPEVRTELGAEAAAAVQLAALTGVPVPEPLAVVADREQEWQGGRAWALVQAAGCLAYYEDTNPAMSRLARTLGAVLEG</sequence>
<comment type="caution">
    <text evidence="2">The sequence shown here is derived from an EMBL/GenBank/DDBJ whole genome shotgun (WGS) entry which is preliminary data.</text>
</comment>
<organism evidence="2 3">
    <name type="scientific">Desertihabitans brevis</name>
    <dbReference type="NCBI Taxonomy" id="2268447"/>
    <lineage>
        <taxon>Bacteria</taxon>
        <taxon>Bacillati</taxon>
        <taxon>Actinomycetota</taxon>
        <taxon>Actinomycetes</taxon>
        <taxon>Propionibacteriales</taxon>
        <taxon>Propionibacteriaceae</taxon>
        <taxon>Desertihabitans</taxon>
    </lineage>
</organism>
<dbReference type="InterPro" id="IPR011009">
    <property type="entry name" value="Kinase-like_dom_sf"/>
</dbReference>
<protein>
    <recommendedName>
        <fullName evidence="1">Aminoglycoside phosphotransferase domain-containing protein</fullName>
    </recommendedName>
</protein>
<dbReference type="AlphaFoldDB" id="A0A367YSF1"/>
<gene>
    <name evidence="2" type="ORF">DT076_14280</name>
</gene>
<dbReference type="SUPFAM" id="SSF56112">
    <property type="entry name" value="Protein kinase-like (PK-like)"/>
    <property type="match status" value="1"/>
</dbReference>
<evidence type="ECO:0000313" key="3">
    <source>
        <dbReference type="Proteomes" id="UP000252770"/>
    </source>
</evidence>
<name>A0A367YSF1_9ACTN</name>
<proteinExistence type="predicted"/>
<dbReference type="Pfam" id="PF01636">
    <property type="entry name" value="APH"/>
    <property type="match status" value="1"/>
</dbReference>
<dbReference type="RefSeq" id="WP_114127374.1">
    <property type="nucleotide sequence ID" value="NZ_QOUI01000009.1"/>
</dbReference>
<dbReference type="Gene3D" id="3.30.200.20">
    <property type="entry name" value="Phosphorylase Kinase, domain 1"/>
    <property type="match status" value="1"/>
</dbReference>
<dbReference type="InterPro" id="IPR002575">
    <property type="entry name" value="Aminoglycoside_PTrfase"/>
</dbReference>
<accession>A0A367YSF1</accession>
<keyword evidence="3" id="KW-1185">Reference proteome</keyword>
<feature type="domain" description="Aminoglycoside phosphotransferase" evidence="1">
    <location>
        <begin position="21"/>
        <end position="120"/>
    </location>
</feature>